<dbReference type="Pfam" id="PF00202">
    <property type="entry name" value="Aminotran_3"/>
    <property type="match status" value="1"/>
</dbReference>
<keyword evidence="3 6" id="KW-0808">Transferase</keyword>
<gene>
    <name evidence="6" type="ORF">FCH28_36160</name>
</gene>
<dbReference type="Gene3D" id="3.40.640.10">
    <property type="entry name" value="Type I PLP-dependent aspartate aminotransferase-like (Major domain)"/>
    <property type="match status" value="1"/>
</dbReference>
<dbReference type="Gene3D" id="3.90.1150.10">
    <property type="entry name" value="Aspartate Aminotransferase, domain 1"/>
    <property type="match status" value="1"/>
</dbReference>
<dbReference type="GO" id="GO:0042802">
    <property type="term" value="F:identical protein binding"/>
    <property type="evidence" value="ECO:0007669"/>
    <property type="project" value="TreeGrafter"/>
</dbReference>
<proteinExistence type="inferred from homology"/>
<dbReference type="InterPro" id="IPR050103">
    <property type="entry name" value="Class-III_PLP-dep_AT"/>
</dbReference>
<dbReference type="GO" id="GO:0030170">
    <property type="term" value="F:pyridoxal phosphate binding"/>
    <property type="evidence" value="ECO:0007669"/>
    <property type="project" value="InterPro"/>
</dbReference>
<evidence type="ECO:0000256" key="1">
    <source>
        <dbReference type="ARBA" id="ARBA00001933"/>
    </source>
</evidence>
<keyword evidence="4 5" id="KW-0663">Pyridoxal phosphate</keyword>
<name>A0A4U0MN87_9ACTN</name>
<accession>A0A4U0MN87</accession>
<protein>
    <submittedName>
        <fullName evidence="6">Aspartate aminotransferase family protein</fullName>
    </submittedName>
</protein>
<comment type="cofactor">
    <cofactor evidence="1">
        <name>pyridoxal 5'-phosphate</name>
        <dbReference type="ChEBI" id="CHEBI:597326"/>
    </cofactor>
</comment>
<keyword evidence="2 6" id="KW-0032">Aminotransferase</keyword>
<dbReference type="GO" id="GO:0008483">
    <property type="term" value="F:transaminase activity"/>
    <property type="evidence" value="ECO:0007669"/>
    <property type="project" value="UniProtKB-KW"/>
</dbReference>
<organism evidence="6 7">
    <name type="scientific">Streptomyces piniterrae</name>
    <dbReference type="NCBI Taxonomy" id="2571125"/>
    <lineage>
        <taxon>Bacteria</taxon>
        <taxon>Bacillati</taxon>
        <taxon>Actinomycetota</taxon>
        <taxon>Actinomycetes</taxon>
        <taxon>Kitasatosporales</taxon>
        <taxon>Streptomycetaceae</taxon>
        <taxon>Streptomyces</taxon>
    </lineage>
</organism>
<dbReference type="RefSeq" id="WP_136744653.1">
    <property type="nucleotide sequence ID" value="NZ_SUMB01000018.1"/>
</dbReference>
<dbReference type="InterPro" id="IPR015424">
    <property type="entry name" value="PyrdxlP-dep_Trfase"/>
</dbReference>
<dbReference type="SUPFAM" id="SSF53383">
    <property type="entry name" value="PLP-dependent transferases"/>
    <property type="match status" value="1"/>
</dbReference>
<evidence type="ECO:0000313" key="6">
    <source>
        <dbReference type="EMBL" id="TJZ41946.1"/>
    </source>
</evidence>
<dbReference type="PANTHER" id="PTHR11986">
    <property type="entry name" value="AMINOTRANSFERASE CLASS III"/>
    <property type="match status" value="1"/>
</dbReference>
<evidence type="ECO:0000256" key="2">
    <source>
        <dbReference type="ARBA" id="ARBA00022576"/>
    </source>
</evidence>
<evidence type="ECO:0000256" key="3">
    <source>
        <dbReference type="ARBA" id="ARBA00022679"/>
    </source>
</evidence>
<dbReference type="InterPro" id="IPR015421">
    <property type="entry name" value="PyrdxlP-dep_Trfase_major"/>
</dbReference>
<dbReference type="EMBL" id="SUMB01000018">
    <property type="protein sequence ID" value="TJZ41946.1"/>
    <property type="molecule type" value="Genomic_DNA"/>
</dbReference>
<dbReference type="InterPro" id="IPR015422">
    <property type="entry name" value="PyrdxlP-dep_Trfase_small"/>
</dbReference>
<dbReference type="AlphaFoldDB" id="A0A4U0MN87"/>
<comment type="similarity">
    <text evidence="5">Belongs to the class-III pyridoxal-phosphate-dependent aminotransferase family.</text>
</comment>
<dbReference type="Proteomes" id="UP000308697">
    <property type="component" value="Unassembled WGS sequence"/>
</dbReference>
<dbReference type="InterPro" id="IPR005814">
    <property type="entry name" value="Aminotrans_3"/>
</dbReference>
<dbReference type="InterPro" id="IPR049704">
    <property type="entry name" value="Aminotrans_3_PPA_site"/>
</dbReference>
<evidence type="ECO:0000256" key="5">
    <source>
        <dbReference type="RuleBase" id="RU003560"/>
    </source>
</evidence>
<sequence>MTGKASASSLDRQQILTALGRHWNPTAALMMAATERQVESHAHGSEVFGEDGSCSLDFAGSYGVFLVGHQNDAVREAVLHELERAPAIPPGATHPAMAELFSLLLEILPPGLDRFTLGCSGAEVSEAALRAAYLARPGRHRIVIVAGGYHGKTLGALTVLGQEEHRRDFLPGGSDLVVVPPGDAASVRRAVSSRDVAAVFVEPVLGGAYLRVPPADFLPEVSRACAETDTLLVADEIQTGFGRTGRMFAVEHFGVVPDIILLSKALTGGFVPVAVAAMTHEVASAARRSPQWHPGVLEGTTPSALSMAAATATIREVRRLGLPERAERVGAALRDGLRAAVRKHPRHLVDAPGIGMMTGLRTRNPAVENLISMQMSARGIHLGHSLNEQMDQPVLRFYPPLTVRSEQIQRVLQALDESLQWLDRRPAWLMRRITWLLRRQYQLPPPLVLKLMHSNLKVNW</sequence>
<dbReference type="PANTHER" id="PTHR11986:SF79">
    <property type="entry name" value="ACETYLORNITHINE AMINOTRANSFERASE, MITOCHONDRIAL"/>
    <property type="match status" value="1"/>
</dbReference>
<dbReference type="OrthoDB" id="9801052at2"/>
<comment type="caution">
    <text evidence="6">The sequence shown here is derived from an EMBL/GenBank/DDBJ whole genome shotgun (WGS) entry which is preliminary data.</text>
</comment>
<dbReference type="CDD" id="cd00610">
    <property type="entry name" value="OAT_like"/>
    <property type="match status" value="1"/>
</dbReference>
<reference evidence="6 7" key="1">
    <citation type="submission" date="2019-04" db="EMBL/GenBank/DDBJ databases">
        <title>Streptomyces piniterrae sp. nov., a heliquinomycin-producing actinomycete isolated from rhizosphere soil of Pinus yunnanensis.</title>
        <authorList>
            <person name="Zhuang X."/>
            <person name="Zhao J."/>
        </authorList>
    </citation>
    <scope>NUCLEOTIDE SEQUENCE [LARGE SCALE GENOMIC DNA]</scope>
    <source>
        <strain evidence="7">jys28</strain>
    </source>
</reference>
<evidence type="ECO:0000256" key="4">
    <source>
        <dbReference type="ARBA" id="ARBA00022898"/>
    </source>
</evidence>
<evidence type="ECO:0000313" key="7">
    <source>
        <dbReference type="Proteomes" id="UP000308697"/>
    </source>
</evidence>
<keyword evidence="7" id="KW-1185">Reference proteome</keyword>
<dbReference type="PROSITE" id="PS00600">
    <property type="entry name" value="AA_TRANSFER_CLASS_3"/>
    <property type="match status" value="1"/>
</dbReference>